<feature type="transmembrane region" description="Helical" evidence="5">
    <location>
        <begin position="79"/>
        <end position="100"/>
    </location>
</feature>
<feature type="transmembrane region" description="Helical" evidence="5">
    <location>
        <begin position="394"/>
        <end position="414"/>
    </location>
</feature>
<evidence type="ECO:0000256" key="1">
    <source>
        <dbReference type="ARBA" id="ARBA00004141"/>
    </source>
</evidence>
<gene>
    <name evidence="7" type="ORF">AVDCRST_MAG54-3253</name>
</gene>
<feature type="transmembrane region" description="Helical" evidence="5">
    <location>
        <begin position="250"/>
        <end position="268"/>
    </location>
</feature>
<feature type="transmembrane region" description="Helical" evidence="5">
    <location>
        <begin position="296"/>
        <end position="316"/>
    </location>
</feature>
<evidence type="ECO:0000313" key="7">
    <source>
        <dbReference type="EMBL" id="CAA9275505.1"/>
    </source>
</evidence>
<evidence type="ECO:0000256" key="5">
    <source>
        <dbReference type="SAM" id="Phobius"/>
    </source>
</evidence>
<keyword evidence="4 5" id="KW-0472">Membrane</keyword>
<name>A0A6J4JCR5_9PSEU</name>
<dbReference type="PANTHER" id="PTHR37422">
    <property type="entry name" value="TEICHURONIC ACID BIOSYNTHESIS PROTEIN TUAE"/>
    <property type="match status" value="1"/>
</dbReference>
<feature type="domain" description="O-antigen ligase-related" evidence="6">
    <location>
        <begin position="262"/>
        <end position="403"/>
    </location>
</feature>
<keyword evidence="3 5" id="KW-1133">Transmembrane helix</keyword>
<protein>
    <recommendedName>
        <fullName evidence="6">O-antigen ligase-related domain-containing protein</fullName>
    </recommendedName>
</protein>
<sequence>MSLLPGRLGASSRRDLVVGAVAVVVVLGLAVAAPGEVGFLLAGLAVGVAVFALALTDPLLALLLVVLSSFLRTAQKEFVPVEALTPAFYAMLLALALALARRAKDWPRLGAVEWLMAAYIAWNITSMLIPHEYEAIDPITGTTIDVYRWLFSGVVLPLVVYVVAKSVLDDERSVRWLLWTTVAMTAYSSWVSILQFHGPKSLVWPDYIVDAPNWVGRANGVFNQPVVNGTILVIGFVVCLFLADRPGTRRWVRFGLWGLAGAAAYSVYLTHTRAALLALIVVVGLGVVFAAGWRRAFVACAVLGLLAVAANASTFFSSDRSAGGVGSSNEVYDRLNIMATSLRAVAEHPFVGIGLGRFEVYNTYEHVTWSQEIDWNRGWGIISHENELGIAAELGVPGVLLYLAVIVTVCWTLWRALRELPRDDFLGAPLALVGAMAMAVLLVNGLTVDLRILDFASMLPFLYAGMVAGQLDRFRVRRPERRSGTAGAGLPGGMTATEVAEWDAEQRRLEAAR</sequence>
<feature type="transmembrane region" description="Helical" evidence="5">
    <location>
        <begin position="176"/>
        <end position="196"/>
    </location>
</feature>
<feature type="transmembrane region" description="Helical" evidence="5">
    <location>
        <begin position="146"/>
        <end position="164"/>
    </location>
</feature>
<organism evidence="7">
    <name type="scientific">uncultured Actinomycetospora sp</name>
    <dbReference type="NCBI Taxonomy" id="1135996"/>
    <lineage>
        <taxon>Bacteria</taxon>
        <taxon>Bacillati</taxon>
        <taxon>Actinomycetota</taxon>
        <taxon>Actinomycetes</taxon>
        <taxon>Pseudonocardiales</taxon>
        <taxon>Pseudonocardiaceae</taxon>
        <taxon>Actinomycetospora</taxon>
        <taxon>environmental samples</taxon>
    </lineage>
</organism>
<keyword evidence="2 5" id="KW-0812">Transmembrane</keyword>
<feature type="transmembrane region" description="Helical" evidence="5">
    <location>
        <begin position="274"/>
        <end position="291"/>
    </location>
</feature>
<dbReference type="PANTHER" id="PTHR37422:SF23">
    <property type="entry name" value="TEICHURONIC ACID BIOSYNTHESIS PROTEIN TUAE"/>
    <property type="match status" value="1"/>
</dbReference>
<feature type="transmembrane region" description="Helical" evidence="5">
    <location>
        <begin position="42"/>
        <end position="67"/>
    </location>
</feature>
<dbReference type="InterPro" id="IPR007016">
    <property type="entry name" value="O-antigen_ligase-rel_domated"/>
</dbReference>
<dbReference type="EMBL" id="CADCTH010000415">
    <property type="protein sequence ID" value="CAA9275505.1"/>
    <property type="molecule type" value="Genomic_DNA"/>
</dbReference>
<accession>A0A6J4JCR5</accession>
<dbReference type="InterPro" id="IPR051533">
    <property type="entry name" value="WaaL-like"/>
</dbReference>
<feature type="transmembrane region" description="Helical" evidence="5">
    <location>
        <begin position="452"/>
        <end position="471"/>
    </location>
</feature>
<dbReference type="AlphaFoldDB" id="A0A6J4JCR5"/>
<evidence type="ECO:0000256" key="3">
    <source>
        <dbReference type="ARBA" id="ARBA00022989"/>
    </source>
</evidence>
<proteinExistence type="predicted"/>
<evidence type="ECO:0000256" key="4">
    <source>
        <dbReference type="ARBA" id="ARBA00023136"/>
    </source>
</evidence>
<reference evidence="7" key="1">
    <citation type="submission" date="2020-02" db="EMBL/GenBank/DDBJ databases">
        <authorList>
            <person name="Meier V. D."/>
        </authorList>
    </citation>
    <scope>NUCLEOTIDE SEQUENCE</scope>
    <source>
        <strain evidence="7">AVDCRST_MAG54</strain>
    </source>
</reference>
<dbReference type="GO" id="GO:0016020">
    <property type="term" value="C:membrane"/>
    <property type="evidence" value="ECO:0007669"/>
    <property type="project" value="UniProtKB-SubCell"/>
</dbReference>
<feature type="transmembrane region" description="Helical" evidence="5">
    <location>
        <begin position="226"/>
        <end position="243"/>
    </location>
</feature>
<dbReference type="Pfam" id="PF04932">
    <property type="entry name" value="Wzy_C"/>
    <property type="match status" value="1"/>
</dbReference>
<evidence type="ECO:0000256" key="2">
    <source>
        <dbReference type="ARBA" id="ARBA00022692"/>
    </source>
</evidence>
<evidence type="ECO:0000259" key="6">
    <source>
        <dbReference type="Pfam" id="PF04932"/>
    </source>
</evidence>
<feature type="transmembrane region" description="Helical" evidence="5">
    <location>
        <begin position="426"/>
        <end position="446"/>
    </location>
</feature>
<comment type="subcellular location">
    <subcellularLocation>
        <location evidence="1">Membrane</location>
        <topology evidence="1">Multi-pass membrane protein</topology>
    </subcellularLocation>
</comment>